<dbReference type="Proteomes" id="UP000649232">
    <property type="component" value="Unassembled WGS sequence"/>
</dbReference>
<evidence type="ECO:0000256" key="4">
    <source>
        <dbReference type="ARBA" id="ARBA00023172"/>
    </source>
</evidence>
<feature type="active site" description="O-(5'-phospho-DNA)-serine intermediate" evidence="5">
    <location>
        <position position="9"/>
    </location>
</feature>
<dbReference type="SMART" id="SM00857">
    <property type="entry name" value="Resolvase"/>
    <property type="match status" value="1"/>
</dbReference>
<dbReference type="SUPFAM" id="SSF46689">
    <property type="entry name" value="Homeodomain-like"/>
    <property type="match status" value="1"/>
</dbReference>
<gene>
    <name evidence="7" type="ORF">JEU11_05020</name>
</gene>
<comment type="caution">
    <text evidence="7">The sequence shown here is derived from an EMBL/GenBank/DDBJ whole genome shotgun (WGS) entry which is preliminary data.</text>
</comment>
<dbReference type="Gene3D" id="1.10.10.60">
    <property type="entry name" value="Homeodomain-like"/>
    <property type="match status" value="1"/>
</dbReference>
<protein>
    <submittedName>
        <fullName evidence="7">Recombinase family protein</fullName>
    </submittedName>
</protein>
<dbReference type="SUPFAM" id="SSF53041">
    <property type="entry name" value="Resolvase-like"/>
    <property type="match status" value="1"/>
</dbReference>
<proteinExistence type="inferred from homology"/>
<evidence type="ECO:0000256" key="5">
    <source>
        <dbReference type="PROSITE-ProRule" id="PRU10137"/>
    </source>
</evidence>
<dbReference type="InterPro" id="IPR006118">
    <property type="entry name" value="Recombinase_CS"/>
</dbReference>
<evidence type="ECO:0000313" key="8">
    <source>
        <dbReference type="Proteomes" id="UP000649232"/>
    </source>
</evidence>
<comment type="similarity">
    <text evidence="1">Belongs to the site-specific recombinase resolvase family.</text>
</comment>
<dbReference type="Gene3D" id="3.40.50.1390">
    <property type="entry name" value="Resolvase, N-terminal catalytic domain"/>
    <property type="match status" value="1"/>
</dbReference>
<sequence>MNLGYARVSTNDQNPSLQIDALKQFGCERVFEEKVSATSKVRPQLERLVDSLREGDKVVVWRLDRLGRSIKDLIALVELFKERNVQFVSLTENIDTSSPSGELIFHIFASVAQFERSLIIERTKSGLTAARARGRVGGRKPLLSKEDVKKAKAMASSNDISISEIAEHFKVSRTTLYKYLNQKSE</sequence>
<dbReference type="InterPro" id="IPR009057">
    <property type="entry name" value="Homeodomain-like_sf"/>
</dbReference>
<dbReference type="InterPro" id="IPR050639">
    <property type="entry name" value="SSR_resolvase"/>
</dbReference>
<dbReference type="InterPro" id="IPR006120">
    <property type="entry name" value="Resolvase_HTH_dom"/>
</dbReference>
<keyword evidence="4" id="KW-0233">DNA recombination</keyword>
<dbReference type="InterPro" id="IPR036162">
    <property type="entry name" value="Resolvase-like_N_sf"/>
</dbReference>
<evidence type="ECO:0000256" key="2">
    <source>
        <dbReference type="ARBA" id="ARBA00022908"/>
    </source>
</evidence>
<evidence type="ECO:0000313" key="7">
    <source>
        <dbReference type="EMBL" id="MBJ2135810.1"/>
    </source>
</evidence>
<feature type="domain" description="Resolvase/invertase-type recombinase catalytic" evidence="6">
    <location>
        <begin position="1"/>
        <end position="134"/>
    </location>
</feature>
<evidence type="ECO:0000256" key="1">
    <source>
        <dbReference type="ARBA" id="ARBA00009913"/>
    </source>
</evidence>
<keyword evidence="3" id="KW-0238">DNA-binding</keyword>
<dbReference type="PROSITE" id="PS51736">
    <property type="entry name" value="RECOMBINASES_3"/>
    <property type="match status" value="1"/>
</dbReference>
<reference evidence="7 8" key="1">
    <citation type="submission" date="2020-12" db="EMBL/GenBank/DDBJ databases">
        <title>Draft genome sequences of nine environmental bacterial isolates colonizing plastic.</title>
        <authorList>
            <person name="Borre I."/>
            <person name="Sonnenschein E.C."/>
        </authorList>
    </citation>
    <scope>NUCLEOTIDE SEQUENCE [LARGE SCALE GENOMIC DNA]</scope>
    <source>
        <strain evidence="7 8">IB30</strain>
    </source>
</reference>
<dbReference type="PROSITE" id="PS00398">
    <property type="entry name" value="RECOMBINASES_2"/>
    <property type="match status" value="1"/>
</dbReference>
<evidence type="ECO:0000256" key="3">
    <source>
        <dbReference type="ARBA" id="ARBA00023125"/>
    </source>
</evidence>
<dbReference type="CDD" id="cd00569">
    <property type="entry name" value="HTH_Hin_like"/>
    <property type="match status" value="1"/>
</dbReference>
<keyword evidence="2" id="KW-0229">DNA integration</keyword>
<dbReference type="EMBL" id="JAEILT010000005">
    <property type="protein sequence ID" value="MBJ2135810.1"/>
    <property type="molecule type" value="Genomic_DNA"/>
</dbReference>
<organism evidence="7 8">
    <name type="scientific">Paraglaciecola chathamensis</name>
    <dbReference type="NCBI Taxonomy" id="368405"/>
    <lineage>
        <taxon>Bacteria</taxon>
        <taxon>Pseudomonadati</taxon>
        <taxon>Pseudomonadota</taxon>
        <taxon>Gammaproteobacteria</taxon>
        <taxon>Alteromonadales</taxon>
        <taxon>Alteromonadaceae</taxon>
        <taxon>Paraglaciecola</taxon>
    </lineage>
</organism>
<dbReference type="RefSeq" id="WP_198823887.1">
    <property type="nucleotide sequence ID" value="NZ_JAEILT010000005.1"/>
</dbReference>
<dbReference type="Pfam" id="PF00239">
    <property type="entry name" value="Resolvase"/>
    <property type="match status" value="1"/>
</dbReference>
<dbReference type="CDD" id="cd03768">
    <property type="entry name" value="SR_ResInv"/>
    <property type="match status" value="1"/>
</dbReference>
<dbReference type="PROSITE" id="PS00397">
    <property type="entry name" value="RECOMBINASES_1"/>
    <property type="match status" value="1"/>
</dbReference>
<dbReference type="Pfam" id="PF02796">
    <property type="entry name" value="HTH_7"/>
    <property type="match status" value="1"/>
</dbReference>
<accession>A0ABS0WBF4</accession>
<dbReference type="PANTHER" id="PTHR30461">
    <property type="entry name" value="DNA-INVERTASE FROM LAMBDOID PROPHAGE"/>
    <property type="match status" value="1"/>
</dbReference>
<name>A0ABS0WBF4_9ALTE</name>
<dbReference type="InterPro" id="IPR006119">
    <property type="entry name" value="Resolv_N"/>
</dbReference>
<evidence type="ECO:0000259" key="6">
    <source>
        <dbReference type="PROSITE" id="PS51736"/>
    </source>
</evidence>
<dbReference type="PANTHER" id="PTHR30461:SF2">
    <property type="entry name" value="SERINE RECOMBINASE PINE-RELATED"/>
    <property type="match status" value="1"/>
</dbReference>